<feature type="region of interest" description="Disordered" evidence="1">
    <location>
        <begin position="353"/>
        <end position="374"/>
    </location>
</feature>
<feature type="compositionally biased region" description="Polar residues" evidence="1">
    <location>
        <begin position="804"/>
        <end position="821"/>
    </location>
</feature>
<feature type="region of interest" description="Disordered" evidence="1">
    <location>
        <begin position="405"/>
        <end position="433"/>
    </location>
</feature>
<dbReference type="EMBL" id="JANBPT010000656">
    <property type="protein sequence ID" value="KAJ1914961.1"/>
    <property type="molecule type" value="Genomic_DNA"/>
</dbReference>
<feature type="region of interest" description="Disordered" evidence="1">
    <location>
        <begin position="1315"/>
        <end position="1335"/>
    </location>
</feature>
<feature type="compositionally biased region" description="Polar residues" evidence="1">
    <location>
        <begin position="1171"/>
        <end position="1186"/>
    </location>
</feature>
<feature type="compositionally biased region" description="Low complexity" evidence="1">
    <location>
        <begin position="699"/>
        <end position="712"/>
    </location>
</feature>
<feature type="region of interest" description="Disordered" evidence="1">
    <location>
        <begin position="731"/>
        <end position="889"/>
    </location>
</feature>
<feature type="compositionally biased region" description="Low complexity" evidence="1">
    <location>
        <begin position="364"/>
        <end position="374"/>
    </location>
</feature>
<feature type="compositionally biased region" description="Polar residues" evidence="1">
    <location>
        <begin position="531"/>
        <end position="547"/>
    </location>
</feature>
<comment type="caution">
    <text evidence="2">The sequence shown here is derived from an EMBL/GenBank/DDBJ whole genome shotgun (WGS) entry which is preliminary data.</text>
</comment>
<feature type="compositionally biased region" description="Basic and acidic residues" evidence="1">
    <location>
        <begin position="1115"/>
        <end position="1124"/>
    </location>
</feature>
<evidence type="ECO:0000256" key="1">
    <source>
        <dbReference type="SAM" id="MobiDB-lite"/>
    </source>
</evidence>
<dbReference type="Proteomes" id="UP001150569">
    <property type="component" value="Unassembled WGS sequence"/>
</dbReference>
<feature type="region of interest" description="Disordered" evidence="1">
    <location>
        <begin position="1237"/>
        <end position="1272"/>
    </location>
</feature>
<gene>
    <name evidence="2" type="ORF">IWQ60_008607</name>
</gene>
<feature type="compositionally biased region" description="Polar residues" evidence="1">
    <location>
        <begin position="410"/>
        <end position="433"/>
    </location>
</feature>
<feature type="region of interest" description="Disordered" evidence="1">
    <location>
        <begin position="677"/>
        <end position="712"/>
    </location>
</feature>
<sequence length="1446" mass="154082">MTQPTPTHQAPPSPHLDVRSNGLPPRNPDPKPRTEHPVLLTQAKDLRREVYATSPTHDHSPQGAIPSEPTTPRTASWTAAIRRKMTQKLSFKRERRPSLDRLFEDRLSDWAAQQANELGYGGVPFTPATTAPMSRAFTEGAQAAHYNQYESPRTAPLGPPPYAGTMGPSMVDASTMTVSPTQSMHGAPYATLPCHLIPQRTAFTDDHWAPGLPNMIYAGSLRRPGADQLRVLNPNPASRASLASLLDRPLPSIPNSRSPSPTSLGMKPTERGLRSRLLSFDKSKLRTKSPSTGPGTPGKPVPLAPASASESVHRTRHGPVSHQSSPRLPFPVDDHESIGQTTADLPIVSISSATGARPPTVVGSTPNPSLSSLNHSSEKFLSWTTYGSNDIDQELSDRFHALGIEPSLPPSRQSLTNSMGHDSPITSPLTSQPAPLVQNDAALTPSDLVCHLEPNASARADHTMVRRRILAVNRHFDELQTTPSPHPSSGRPSKKLLNHVEGITNNFVNRVRGASFKGPRNPKLTVTVSHPMSLTDSLSPPVTSGALSGSVGAPQAMSPAVTQLPNGVELVSLDQAAMASQSPAISASAESTLPVPAASGSHLLRSSDTINLPVAKQMLKIRTLDMLDGHYRPAVTVPWDVASSFSCDRSTVACSPSASAASLTSLPVAPLSPLTPLSPKLKPAHPAPPNSAYRLARGPVSSPPTSASASLVPSHRALDDNIALKRISGVSLGQDPTVDSPATAELKSGKIDPEIVPGPRRLAKPVNNPTRGSYHDVDQPLRLLRSSSRQFTPPTAPRSRHNSQRPIIQTKAVNSSTVTETPANSASPSSLPSAKVRSTPVGLQGNANSEMAQRQKKRATFPPAVPISSSTEVDYDRSDETTGSGADSFARLTRQAIDTSTTPAPSTVQPDYRDLLTKAEFCTLVQDLAHAIYQSALEVAMTRANASMGSGMLQSGAPAATATTGKAAGTRPSSTNSAISAFAVQGDELDLSMTGVSDDKLTRPAAGNTSWDMDVSISQIDPYLTMALEGTADNIIPTVPNVTSATAPPVAEVVVQSEAAPIVDEALKVKLRRSAVRQSLMLVSLQLQKAGETAQADSFQTRPSPVPKSVAQEPDLAHQAEEPNRSAPPEPEIGYPEGSNATLPGLVKAEESGGPNCEPFHSDHSHEPAPVNQNACLSDTCSSADDSGNIDPPVQPSPLSPTNTPNGGTDKHPLAGETPNTRKTRLRASIRLSSIRHPMHYQPDPKFKIAEDSDAHSSDTCGEGGDDDDDEEVDYGHVAILSHQIISTAPRQDFELSRVSSIAMSTASITGPHHSFVASNTSSNGDSDESPRCESNTSLLNEVMLASEMHPYSQARLGYATDHPNQYHSHHPPDYSRQSSSFDSILRLSETPYLAKLGFNLEYPRLSSRENPPNQACRRSCVCQIPDDITACIHDDVRFDPSELQF</sequence>
<name>A0A9W7ZVV4_9FUNG</name>
<reference evidence="2" key="1">
    <citation type="submission" date="2022-07" db="EMBL/GenBank/DDBJ databases">
        <title>Phylogenomic reconstructions and comparative analyses of Kickxellomycotina fungi.</title>
        <authorList>
            <person name="Reynolds N.K."/>
            <person name="Stajich J.E."/>
            <person name="Barry K."/>
            <person name="Grigoriev I.V."/>
            <person name="Crous P."/>
            <person name="Smith M.E."/>
        </authorList>
    </citation>
    <scope>NUCLEOTIDE SEQUENCE</scope>
    <source>
        <strain evidence="2">RSA 861</strain>
    </source>
</reference>
<feature type="compositionally biased region" description="Low complexity" evidence="1">
    <location>
        <begin position="822"/>
        <end position="834"/>
    </location>
</feature>
<evidence type="ECO:0000313" key="3">
    <source>
        <dbReference type="Proteomes" id="UP001150569"/>
    </source>
</evidence>
<keyword evidence="3" id="KW-1185">Reference proteome</keyword>
<feature type="region of interest" description="Disordered" evidence="1">
    <location>
        <begin position="245"/>
        <end position="337"/>
    </location>
</feature>
<feature type="region of interest" description="Disordered" evidence="1">
    <location>
        <begin position="1093"/>
        <end position="1223"/>
    </location>
</feature>
<feature type="region of interest" description="Disordered" evidence="1">
    <location>
        <begin position="1"/>
        <end position="74"/>
    </location>
</feature>
<feature type="region of interest" description="Disordered" evidence="1">
    <location>
        <begin position="531"/>
        <end position="550"/>
    </location>
</feature>
<protein>
    <submittedName>
        <fullName evidence="2">Uncharacterized protein</fullName>
    </submittedName>
</protein>
<organism evidence="2 3">
    <name type="scientific">Tieghemiomyces parasiticus</name>
    <dbReference type="NCBI Taxonomy" id="78921"/>
    <lineage>
        <taxon>Eukaryota</taxon>
        <taxon>Fungi</taxon>
        <taxon>Fungi incertae sedis</taxon>
        <taxon>Zoopagomycota</taxon>
        <taxon>Kickxellomycotina</taxon>
        <taxon>Dimargaritomycetes</taxon>
        <taxon>Dimargaritales</taxon>
        <taxon>Dimargaritaceae</taxon>
        <taxon>Tieghemiomyces</taxon>
    </lineage>
</organism>
<proteinExistence type="predicted"/>
<feature type="compositionally biased region" description="Polar residues" evidence="1">
    <location>
        <begin position="253"/>
        <end position="263"/>
    </location>
</feature>
<evidence type="ECO:0000313" key="2">
    <source>
        <dbReference type="EMBL" id="KAJ1914961.1"/>
    </source>
</evidence>
<feature type="compositionally biased region" description="Basic and acidic residues" evidence="1">
    <location>
        <begin position="44"/>
        <end position="60"/>
    </location>
</feature>
<feature type="compositionally biased region" description="Basic and acidic residues" evidence="1">
    <location>
        <begin position="1243"/>
        <end position="1257"/>
    </location>
</feature>
<accession>A0A9W7ZVV4</accession>
<feature type="compositionally biased region" description="Basic and acidic residues" evidence="1">
    <location>
        <begin position="268"/>
        <end position="284"/>
    </location>
</feature>